<dbReference type="EMBL" id="JABMCB010000185">
    <property type="protein sequence ID" value="NUU76497.1"/>
    <property type="molecule type" value="Genomic_DNA"/>
</dbReference>
<keyword evidence="1" id="KW-1133">Transmembrane helix</keyword>
<protein>
    <submittedName>
        <fullName evidence="2">OadG family protein</fullName>
    </submittedName>
</protein>
<dbReference type="RefSeq" id="WP_175396196.1">
    <property type="nucleotide sequence ID" value="NZ_JABMCB010000185.1"/>
</dbReference>
<evidence type="ECO:0000313" key="3">
    <source>
        <dbReference type="Proteomes" id="UP000526125"/>
    </source>
</evidence>
<keyword evidence="3" id="KW-1185">Reference proteome</keyword>
<keyword evidence="1" id="KW-0472">Membrane</keyword>
<sequence length="67" mass="7390">MNSNNELEQVKERVERLEQKLDLLAGSLQGNRRSPAARFLIGFGVVLAVLFILMICIGVVQFVSNGS</sequence>
<name>A0A7Y6BWX2_9BACL</name>
<gene>
    <name evidence="2" type="ORF">HP552_14805</name>
</gene>
<dbReference type="AlphaFoldDB" id="A0A7Y6BWX2"/>
<proteinExistence type="predicted"/>
<keyword evidence="1" id="KW-0812">Transmembrane</keyword>
<dbReference type="Proteomes" id="UP000526125">
    <property type="component" value="Unassembled WGS sequence"/>
</dbReference>
<accession>A0A7Y6BWX2</accession>
<reference evidence="2 3" key="1">
    <citation type="submission" date="2020-05" db="EMBL/GenBank/DDBJ databases">
        <title>Genome Sequencing of Type Strains.</title>
        <authorList>
            <person name="Lemaire J.F."/>
            <person name="Inderbitzin P."/>
            <person name="Gregorio O.A."/>
            <person name="Collins S.B."/>
            <person name="Wespe N."/>
            <person name="Knight-Connoni V."/>
        </authorList>
    </citation>
    <scope>NUCLEOTIDE SEQUENCE [LARGE SCALE GENOMIC DNA]</scope>
    <source>
        <strain evidence="2 3">LMG 21957</strain>
    </source>
</reference>
<feature type="transmembrane region" description="Helical" evidence="1">
    <location>
        <begin position="39"/>
        <end position="63"/>
    </location>
</feature>
<organism evidence="2 3">
    <name type="scientific">Paenibacillus xylanilyticus</name>
    <dbReference type="NCBI Taxonomy" id="248903"/>
    <lineage>
        <taxon>Bacteria</taxon>
        <taxon>Bacillati</taxon>
        <taxon>Bacillota</taxon>
        <taxon>Bacilli</taxon>
        <taxon>Bacillales</taxon>
        <taxon>Paenibacillaceae</taxon>
        <taxon>Paenibacillus</taxon>
    </lineage>
</organism>
<evidence type="ECO:0000256" key="1">
    <source>
        <dbReference type="SAM" id="Phobius"/>
    </source>
</evidence>
<comment type="caution">
    <text evidence="2">The sequence shown here is derived from an EMBL/GenBank/DDBJ whole genome shotgun (WGS) entry which is preliminary data.</text>
</comment>
<evidence type="ECO:0000313" key="2">
    <source>
        <dbReference type="EMBL" id="NUU76497.1"/>
    </source>
</evidence>